<dbReference type="SUPFAM" id="SSF50475">
    <property type="entry name" value="FMN-binding split barrel"/>
    <property type="match status" value="1"/>
</dbReference>
<dbReference type="InterPro" id="IPR019965">
    <property type="entry name" value="PPOX_F420-dep_Rv2061_put"/>
</dbReference>
<dbReference type="Pfam" id="PF01243">
    <property type="entry name" value="PNPOx_N"/>
    <property type="match status" value="1"/>
</dbReference>
<dbReference type="NCBIfam" id="TIGR03666">
    <property type="entry name" value="Rv2061_F420"/>
    <property type="match status" value="1"/>
</dbReference>
<dbReference type="GO" id="GO:0070967">
    <property type="term" value="F:coenzyme F420 binding"/>
    <property type="evidence" value="ECO:0007669"/>
    <property type="project" value="TreeGrafter"/>
</dbReference>
<dbReference type="InterPro" id="IPR011576">
    <property type="entry name" value="Pyridox_Oxase_N"/>
</dbReference>
<protein>
    <submittedName>
        <fullName evidence="3">Unannotated protein</fullName>
    </submittedName>
</protein>
<dbReference type="PANTHER" id="PTHR35176:SF11">
    <property type="entry name" value="PYRIDOXAMINE 5'-PHOSPHATE OXIDASE FAMILY PROTEIN"/>
    <property type="match status" value="1"/>
</dbReference>
<feature type="domain" description="Pyridoxamine 5'-phosphate oxidase N-terminal" evidence="2">
    <location>
        <begin position="8"/>
        <end position="86"/>
    </location>
</feature>
<proteinExistence type="predicted"/>
<sequence length="139" mass="14599">MTASSALDVLGSAKYISLTTYRKDGTAVATPVWLVRRGDALIVITDPNSGKAKRLRTNPAVLASPCDMRGRVKPGAVSAPGLVRMQDTVETAASMDAITRKYGLMGRILTKMNERKARKAGTGDAGHLGLAITLTGAKS</sequence>
<name>A0A6J7IRQ6_9ZZZZ</name>
<organism evidence="3">
    <name type="scientific">freshwater metagenome</name>
    <dbReference type="NCBI Taxonomy" id="449393"/>
    <lineage>
        <taxon>unclassified sequences</taxon>
        <taxon>metagenomes</taxon>
        <taxon>ecological metagenomes</taxon>
    </lineage>
</organism>
<dbReference type="EMBL" id="CAFBNE010000007">
    <property type="protein sequence ID" value="CAB4932944.1"/>
    <property type="molecule type" value="Genomic_DNA"/>
</dbReference>
<dbReference type="InterPro" id="IPR012349">
    <property type="entry name" value="Split_barrel_FMN-bd"/>
</dbReference>
<evidence type="ECO:0000259" key="2">
    <source>
        <dbReference type="Pfam" id="PF01243"/>
    </source>
</evidence>
<dbReference type="GO" id="GO:0016627">
    <property type="term" value="F:oxidoreductase activity, acting on the CH-CH group of donors"/>
    <property type="evidence" value="ECO:0007669"/>
    <property type="project" value="TreeGrafter"/>
</dbReference>
<reference evidence="3" key="1">
    <citation type="submission" date="2020-05" db="EMBL/GenBank/DDBJ databases">
        <authorList>
            <person name="Chiriac C."/>
            <person name="Salcher M."/>
            <person name="Ghai R."/>
            <person name="Kavagutti S V."/>
        </authorList>
    </citation>
    <scope>NUCLEOTIDE SEQUENCE</scope>
</reference>
<evidence type="ECO:0000313" key="3">
    <source>
        <dbReference type="EMBL" id="CAB4932944.1"/>
    </source>
</evidence>
<dbReference type="Gene3D" id="2.30.110.10">
    <property type="entry name" value="Electron Transport, Fmn-binding Protein, Chain A"/>
    <property type="match status" value="1"/>
</dbReference>
<keyword evidence="1" id="KW-0560">Oxidoreductase</keyword>
<evidence type="ECO:0000256" key="1">
    <source>
        <dbReference type="ARBA" id="ARBA00023002"/>
    </source>
</evidence>
<dbReference type="AlphaFoldDB" id="A0A6J7IRQ6"/>
<dbReference type="InterPro" id="IPR052019">
    <property type="entry name" value="F420H2_bilvrd_red/Heme_oxyg"/>
</dbReference>
<dbReference type="GO" id="GO:0005829">
    <property type="term" value="C:cytosol"/>
    <property type="evidence" value="ECO:0007669"/>
    <property type="project" value="TreeGrafter"/>
</dbReference>
<dbReference type="PANTHER" id="PTHR35176">
    <property type="entry name" value="HEME OXYGENASE HI_0854-RELATED"/>
    <property type="match status" value="1"/>
</dbReference>
<accession>A0A6J7IRQ6</accession>
<gene>
    <name evidence="3" type="ORF">UFOPK3772_00376</name>
</gene>